<dbReference type="InterPro" id="IPR022907">
    <property type="entry name" value="VapC_family"/>
</dbReference>
<feature type="binding site" evidence="8">
    <location>
        <position position="98"/>
    </location>
    <ligand>
        <name>Mg(2+)</name>
        <dbReference type="ChEBI" id="CHEBI:18420"/>
    </ligand>
</feature>
<dbReference type="RefSeq" id="WP_017749267.1">
    <property type="nucleotide sequence ID" value="NZ_KQ976354.1"/>
</dbReference>
<evidence type="ECO:0000259" key="9">
    <source>
        <dbReference type="Pfam" id="PF01850"/>
    </source>
</evidence>
<comment type="function">
    <text evidence="8">Toxic component of a toxin-antitoxin (TA) system. An RNase.</text>
</comment>
<dbReference type="EMBL" id="ANNX02000012">
    <property type="protein sequence ID" value="KYC43805.1"/>
    <property type="molecule type" value="Genomic_DNA"/>
</dbReference>
<feature type="binding site" evidence="8">
    <location>
        <position position="6"/>
    </location>
    <ligand>
        <name>Mg(2+)</name>
        <dbReference type="ChEBI" id="CHEBI:18420"/>
    </ligand>
</feature>
<dbReference type="Pfam" id="PF01850">
    <property type="entry name" value="PIN"/>
    <property type="match status" value="1"/>
</dbReference>
<feature type="domain" description="PIN" evidence="9">
    <location>
        <begin position="4"/>
        <end position="123"/>
    </location>
</feature>
<dbReference type="OrthoDB" id="9796690at2"/>
<name>A0A139XGH9_9CYAN</name>
<keyword evidence="11" id="KW-1185">Reference proteome</keyword>
<evidence type="ECO:0000256" key="5">
    <source>
        <dbReference type="ARBA" id="ARBA00022801"/>
    </source>
</evidence>
<keyword evidence="4 8" id="KW-0479">Metal-binding</keyword>
<dbReference type="AlphaFoldDB" id="A0A139XGH9"/>
<evidence type="ECO:0000256" key="8">
    <source>
        <dbReference type="HAMAP-Rule" id="MF_00265"/>
    </source>
</evidence>
<dbReference type="PANTHER" id="PTHR33653">
    <property type="entry name" value="RIBONUCLEASE VAPC2"/>
    <property type="match status" value="1"/>
</dbReference>
<dbReference type="Gene3D" id="3.40.50.1010">
    <property type="entry name" value="5'-nuclease"/>
    <property type="match status" value="1"/>
</dbReference>
<evidence type="ECO:0000256" key="1">
    <source>
        <dbReference type="ARBA" id="ARBA00001946"/>
    </source>
</evidence>
<dbReference type="HAMAP" id="MF_00265">
    <property type="entry name" value="VapC_Nob1"/>
    <property type="match status" value="1"/>
</dbReference>
<keyword evidence="8" id="KW-0800">Toxin</keyword>
<evidence type="ECO:0000256" key="7">
    <source>
        <dbReference type="ARBA" id="ARBA00038093"/>
    </source>
</evidence>
<dbReference type="GO" id="GO:0004540">
    <property type="term" value="F:RNA nuclease activity"/>
    <property type="evidence" value="ECO:0007669"/>
    <property type="project" value="InterPro"/>
</dbReference>
<sequence>MKFLLDTNTCIIYLRGRNSTLKQKLESTTARDIAVCSVVKAELFYGAMKSANPERNLTLQQEFLAQFISLPFDDLAAMTFGIIRSQLEVLGTPIGAYDLQIAAIALTNNLTLITHNTKEFKRVHNLLIEDWEIEN</sequence>
<dbReference type="GO" id="GO:0000287">
    <property type="term" value="F:magnesium ion binding"/>
    <property type="evidence" value="ECO:0007669"/>
    <property type="project" value="UniProtKB-UniRule"/>
</dbReference>
<protein>
    <recommendedName>
        <fullName evidence="8">Ribonuclease VapC</fullName>
        <shortName evidence="8">RNase VapC</shortName>
        <ecNumber evidence="8">3.1.-.-</ecNumber>
    </recommendedName>
    <alternativeName>
        <fullName evidence="8">Toxin VapC</fullName>
    </alternativeName>
</protein>
<comment type="similarity">
    <text evidence="7 8">Belongs to the PINc/VapC protein family.</text>
</comment>
<comment type="cofactor">
    <cofactor evidence="1 8">
        <name>Mg(2+)</name>
        <dbReference type="ChEBI" id="CHEBI:18420"/>
    </cofactor>
</comment>
<dbReference type="PANTHER" id="PTHR33653:SF1">
    <property type="entry name" value="RIBONUCLEASE VAPC2"/>
    <property type="match status" value="1"/>
</dbReference>
<dbReference type="InterPro" id="IPR029060">
    <property type="entry name" value="PIN-like_dom_sf"/>
</dbReference>
<evidence type="ECO:0000313" key="11">
    <source>
        <dbReference type="Proteomes" id="UP000076925"/>
    </source>
</evidence>
<dbReference type="GO" id="GO:0016787">
    <property type="term" value="F:hydrolase activity"/>
    <property type="evidence" value="ECO:0007669"/>
    <property type="project" value="UniProtKB-KW"/>
</dbReference>
<proteinExistence type="inferred from homology"/>
<organism evidence="10 11">
    <name type="scientific">Scytonema hofmannii PCC 7110</name>
    <dbReference type="NCBI Taxonomy" id="128403"/>
    <lineage>
        <taxon>Bacteria</taxon>
        <taxon>Bacillati</taxon>
        <taxon>Cyanobacteriota</taxon>
        <taxon>Cyanophyceae</taxon>
        <taxon>Nostocales</taxon>
        <taxon>Scytonemataceae</taxon>
        <taxon>Scytonema</taxon>
    </lineage>
</organism>
<dbReference type="EC" id="3.1.-.-" evidence="8"/>
<reference evidence="10 11" key="1">
    <citation type="journal article" date="2013" name="Genome Biol. Evol.">
        <title>Genomes of Stigonematalean cyanobacteria (subsection V) and the evolution of oxygenic photosynthesis from prokaryotes to plastids.</title>
        <authorList>
            <person name="Dagan T."/>
            <person name="Roettger M."/>
            <person name="Stucken K."/>
            <person name="Landan G."/>
            <person name="Koch R."/>
            <person name="Major P."/>
            <person name="Gould S.B."/>
            <person name="Goremykin V.V."/>
            <person name="Rippka R."/>
            <person name="Tandeau de Marsac N."/>
            <person name="Gugger M."/>
            <person name="Lockhart P.J."/>
            <person name="Allen J.F."/>
            <person name="Brune I."/>
            <person name="Maus I."/>
            <person name="Puhler A."/>
            <person name="Martin W.F."/>
        </authorList>
    </citation>
    <scope>NUCLEOTIDE SEQUENCE [LARGE SCALE GENOMIC DNA]</scope>
    <source>
        <strain evidence="10 11">PCC 7110</strain>
    </source>
</reference>
<dbReference type="GO" id="GO:0090729">
    <property type="term" value="F:toxin activity"/>
    <property type="evidence" value="ECO:0007669"/>
    <property type="project" value="UniProtKB-KW"/>
</dbReference>
<evidence type="ECO:0000256" key="3">
    <source>
        <dbReference type="ARBA" id="ARBA00022722"/>
    </source>
</evidence>
<dbReference type="InterPro" id="IPR050556">
    <property type="entry name" value="Type_II_TA_system_RNase"/>
</dbReference>
<keyword evidence="2 8" id="KW-1277">Toxin-antitoxin system</keyword>
<dbReference type="CDD" id="cd18745">
    <property type="entry name" value="PIN_VapC4-5_FitB-like"/>
    <property type="match status" value="1"/>
</dbReference>
<accession>A0A139XGH9</accession>
<dbReference type="STRING" id="128403.WA1_01190"/>
<dbReference type="Proteomes" id="UP000076925">
    <property type="component" value="Unassembled WGS sequence"/>
</dbReference>
<evidence type="ECO:0000256" key="6">
    <source>
        <dbReference type="ARBA" id="ARBA00022842"/>
    </source>
</evidence>
<evidence type="ECO:0000313" key="10">
    <source>
        <dbReference type="EMBL" id="KYC43805.1"/>
    </source>
</evidence>
<dbReference type="SUPFAM" id="SSF88723">
    <property type="entry name" value="PIN domain-like"/>
    <property type="match status" value="1"/>
</dbReference>
<keyword evidence="5 8" id="KW-0378">Hydrolase</keyword>
<keyword evidence="3 8" id="KW-0540">Nuclease</keyword>
<dbReference type="InterPro" id="IPR002716">
    <property type="entry name" value="PIN_dom"/>
</dbReference>
<evidence type="ECO:0000256" key="4">
    <source>
        <dbReference type="ARBA" id="ARBA00022723"/>
    </source>
</evidence>
<comment type="caution">
    <text evidence="10">The sequence shown here is derived from an EMBL/GenBank/DDBJ whole genome shotgun (WGS) entry which is preliminary data.</text>
</comment>
<keyword evidence="6 8" id="KW-0460">Magnesium</keyword>
<evidence type="ECO:0000256" key="2">
    <source>
        <dbReference type="ARBA" id="ARBA00022649"/>
    </source>
</evidence>
<gene>
    <name evidence="8" type="primary">vapC</name>
    <name evidence="10" type="ORF">WA1_01190</name>
</gene>